<gene>
    <name evidence="2" type="ORF">DY000_02048832</name>
</gene>
<keyword evidence="3" id="KW-1185">Reference proteome</keyword>
<evidence type="ECO:0000313" key="3">
    <source>
        <dbReference type="Proteomes" id="UP000266723"/>
    </source>
</evidence>
<comment type="caution">
    <text evidence="2">The sequence shown here is derived from an EMBL/GenBank/DDBJ whole genome shotgun (WGS) entry which is preliminary data.</text>
</comment>
<feature type="region of interest" description="Disordered" evidence="1">
    <location>
        <begin position="87"/>
        <end position="116"/>
    </location>
</feature>
<evidence type="ECO:0000256" key="1">
    <source>
        <dbReference type="SAM" id="MobiDB-lite"/>
    </source>
</evidence>
<sequence>MKKSMVMVMVKKRNYQHLSPLLMGKMKMSRLASLKCYLDLGSILQHQEVFWSVRKCSGAACSVKHDRTHYIDVCPAGQPAKECAFGGTDLGRPLEDRSPRGPESQGDEPAAVLDGTGRINPFDISTPIQYAYPIHN</sequence>
<accession>A0ABQ7F115</accession>
<reference evidence="2 3" key="1">
    <citation type="journal article" date="2020" name="BMC Genomics">
        <title>Intraspecific diversification of the crop wild relative Brassica cretica Lam. using demographic model selection.</title>
        <authorList>
            <person name="Kioukis A."/>
            <person name="Michalopoulou V.A."/>
            <person name="Briers L."/>
            <person name="Pirintsos S."/>
            <person name="Studholme D.J."/>
            <person name="Pavlidis P."/>
            <person name="Sarris P.F."/>
        </authorList>
    </citation>
    <scope>NUCLEOTIDE SEQUENCE [LARGE SCALE GENOMIC DNA]</scope>
    <source>
        <strain evidence="3">cv. PFS-1207/04</strain>
    </source>
</reference>
<organism evidence="2 3">
    <name type="scientific">Brassica cretica</name>
    <name type="common">Mustard</name>
    <dbReference type="NCBI Taxonomy" id="69181"/>
    <lineage>
        <taxon>Eukaryota</taxon>
        <taxon>Viridiplantae</taxon>
        <taxon>Streptophyta</taxon>
        <taxon>Embryophyta</taxon>
        <taxon>Tracheophyta</taxon>
        <taxon>Spermatophyta</taxon>
        <taxon>Magnoliopsida</taxon>
        <taxon>eudicotyledons</taxon>
        <taxon>Gunneridae</taxon>
        <taxon>Pentapetalae</taxon>
        <taxon>rosids</taxon>
        <taxon>malvids</taxon>
        <taxon>Brassicales</taxon>
        <taxon>Brassicaceae</taxon>
        <taxon>Brassiceae</taxon>
        <taxon>Brassica</taxon>
    </lineage>
</organism>
<dbReference type="Proteomes" id="UP000266723">
    <property type="component" value="Unassembled WGS sequence"/>
</dbReference>
<dbReference type="EMBL" id="QGKV02000297">
    <property type="protein sequence ID" value="KAF3609479.1"/>
    <property type="molecule type" value="Genomic_DNA"/>
</dbReference>
<name>A0ABQ7F115_BRACR</name>
<protein>
    <submittedName>
        <fullName evidence="2">Uncharacterized protein</fullName>
    </submittedName>
</protein>
<evidence type="ECO:0000313" key="2">
    <source>
        <dbReference type="EMBL" id="KAF3609479.1"/>
    </source>
</evidence>
<proteinExistence type="predicted"/>